<reference evidence="5 6" key="1">
    <citation type="journal article" date="2010" name="Int. J. Syst. Evol. Microbiol.">
        <title>Bacillus horneckiae sp. nov., isolated from a spacecraft-assembly clean room.</title>
        <authorList>
            <person name="Vaishampayan P."/>
            <person name="Probst A."/>
            <person name="Krishnamurthi S."/>
            <person name="Ghosh S."/>
            <person name="Osman S."/>
            <person name="McDowall A."/>
            <person name="Ruckmani A."/>
            <person name="Mayilraj S."/>
            <person name="Venkateswaran K."/>
        </authorList>
    </citation>
    <scope>NUCLEOTIDE SEQUENCE [LARGE SCALE GENOMIC DNA]</scope>
    <source>
        <strain evidence="6">1PO1SC</strain>
    </source>
</reference>
<dbReference type="InterPro" id="IPR000524">
    <property type="entry name" value="Tscrpt_reg_HTH_GntR"/>
</dbReference>
<dbReference type="PRINTS" id="PR00035">
    <property type="entry name" value="HTHGNTR"/>
</dbReference>
<dbReference type="Pfam" id="PF00392">
    <property type="entry name" value="GntR"/>
    <property type="match status" value="1"/>
</dbReference>
<keyword evidence="3" id="KW-0804">Transcription</keyword>
<feature type="domain" description="HTH gntR-type" evidence="4">
    <location>
        <begin position="13"/>
        <end position="80"/>
    </location>
</feature>
<organism evidence="5 6">
    <name type="scientific">Cytobacillus horneckiae</name>
    <dbReference type="NCBI Taxonomy" id="549687"/>
    <lineage>
        <taxon>Bacteria</taxon>
        <taxon>Bacillati</taxon>
        <taxon>Bacillota</taxon>
        <taxon>Bacilli</taxon>
        <taxon>Bacillales</taxon>
        <taxon>Bacillaceae</taxon>
        <taxon>Cytobacillus</taxon>
    </lineage>
</organism>
<dbReference type="CDD" id="cd07377">
    <property type="entry name" value="WHTH_GntR"/>
    <property type="match status" value="1"/>
</dbReference>
<accession>A0A2N0ZIN3</accession>
<dbReference type="Gene3D" id="1.20.120.530">
    <property type="entry name" value="GntR ligand-binding domain-like"/>
    <property type="match status" value="1"/>
</dbReference>
<dbReference type="Proteomes" id="UP000233343">
    <property type="component" value="Unassembled WGS sequence"/>
</dbReference>
<dbReference type="GO" id="GO:0003700">
    <property type="term" value="F:DNA-binding transcription factor activity"/>
    <property type="evidence" value="ECO:0007669"/>
    <property type="project" value="InterPro"/>
</dbReference>
<gene>
    <name evidence="5" type="ORF">CWS20_08735</name>
</gene>
<evidence type="ECO:0000259" key="4">
    <source>
        <dbReference type="PROSITE" id="PS50949"/>
    </source>
</evidence>
<dbReference type="AlphaFoldDB" id="A0A2N0ZIN3"/>
<dbReference type="GO" id="GO:0003677">
    <property type="term" value="F:DNA binding"/>
    <property type="evidence" value="ECO:0007669"/>
    <property type="project" value="UniProtKB-KW"/>
</dbReference>
<evidence type="ECO:0000313" key="6">
    <source>
        <dbReference type="Proteomes" id="UP000233343"/>
    </source>
</evidence>
<dbReference type="RefSeq" id="WP_066198130.1">
    <property type="nucleotide sequence ID" value="NZ_JAFDQP010000004.1"/>
</dbReference>
<comment type="caution">
    <text evidence="5">The sequence shown here is derived from an EMBL/GenBank/DDBJ whole genome shotgun (WGS) entry which is preliminary data.</text>
</comment>
<evidence type="ECO:0000313" key="5">
    <source>
        <dbReference type="EMBL" id="PKG29346.1"/>
    </source>
</evidence>
<evidence type="ECO:0000256" key="2">
    <source>
        <dbReference type="ARBA" id="ARBA00023125"/>
    </source>
</evidence>
<dbReference type="Pfam" id="PF07729">
    <property type="entry name" value="FCD"/>
    <property type="match status" value="1"/>
</dbReference>
<keyword evidence="6" id="KW-1185">Reference proteome</keyword>
<dbReference type="SMART" id="SM00895">
    <property type="entry name" value="FCD"/>
    <property type="match status" value="1"/>
</dbReference>
<dbReference type="SUPFAM" id="SSF48008">
    <property type="entry name" value="GntR ligand-binding domain-like"/>
    <property type="match status" value="1"/>
</dbReference>
<dbReference type="SUPFAM" id="SSF46785">
    <property type="entry name" value="Winged helix' DNA-binding domain"/>
    <property type="match status" value="1"/>
</dbReference>
<dbReference type="PANTHER" id="PTHR43537">
    <property type="entry name" value="TRANSCRIPTIONAL REGULATOR, GNTR FAMILY"/>
    <property type="match status" value="1"/>
</dbReference>
<dbReference type="PROSITE" id="PS50949">
    <property type="entry name" value="HTH_GNTR"/>
    <property type="match status" value="1"/>
</dbReference>
<name>A0A2N0ZIN3_9BACI</name>
<keyword evidence="2" id="KW-0238">DNA-binding</keyword>
<protein>
    <submittedName>
        <fullName evidence="5">GntR family transcriptional regulator</fullName>
    </submittedName>
</protein>
<dbReference type="InterPro" id="IPR011711">
    <property type="entry name" value="GntR_C"/>
</dbReference>
<keyword evidence="1" id="KW-0805">Transcription regulation</keyword>
<evidence type="ECO:0000256" key="3">
    <source>
        <dbReference type="ARBA" id="ARBA00023163"/>
    </source>
</evidence>
<dbReference type="Gene3D" id="1.10.10.10">
    <property type="entry name" value="Winged helix-like DNA-binding domain superfamily/Winged helix DNA-binding domain"/>
    <property type="match status" value="1"/>
</dbReference>
<evidence type="ECO:0000256" key="1">
    <source>
        <dbReference type="ARBA" id="ARBA00023015"/>
    </source>
</evidence>
<dbReference type="PANTHER" id="PTHR43537:SF24">
    <property type="entry name" value="GLUCONATE OPERON TRANSCRIPTIONAL REPRESSOR"/>
    <property type="match status" value="1"/>
</dbReference>
<dbReference type="InterPro" id="IPR036390">
    <property type="entry name" value="WH_DNA-bd_sf"/>
</dbReference>
<dbReference type="InterPro" id="IPR008920">
    <property type="entry name" value="TF_FadR/GntR_C"/>
</dbReference>
<dbReference type="EMBL" id="PISD01000016">
    <property type="protein sequence ID" value="PKG29346.1"/>
    <property type="molecule type" value="Genomic_DNA"/>
</dbReference>
<dbReference type="InterPro" id="IPR036388">
    <property type="entry name" value="WH-like_DNA-bd_sf"/>
</dbReference>
<sequence length="221" mass="24625">MPIPTNFTTPQRLSAKKRAFLQIQEWIIDGTLKPKEKLNDADLADALGVSRTPIREALQLLSAQGFVEMFPGVGTQVTTVNQEDITKILPPLSVLQALAAEIMAGKLSKESLEDLKETNAKFAEAIKAGDSFTALKLDDQFHQIIVDQANNPYITQAVEGLLPHVMRLYFYKAIILTESSIDEHEILIKALEDGDKKTASEVARTNWSRAIDEYFTDQKSH</sequence>
<dbReference type="SMART" id="SM00345">
    <property type="entry name" value="HTH_GNTR"/>
    <property type="match status" value="1"/>
</dbReference>
<proteinExistence type="predicted"/>